<reference evidence="12" key="1">
    <citation type="journal article" date="2007" name="J. Bacteriol.">
        <title>Comparative genome analysis of four magnetotactic bacteria reveals a complex set of group-specific genes implicated in magnetosome biomineralization and function.</title>
        <authorList>
            <person name="Richter M."/>
            <person name="Kube M."/>
            <person name="Bazylinski D.A."/>
            <person name="Lombardot T."/>
            <person name="Gloeckner F.O."/>
            <person name="Reinhardt R."/>
            <person name="Schueler D."/>
        </authorList>
    </citation>
    <scope>NUCLEOTIDE SEQUENCE</scope>
    <source>
        <strain evidence="12">MSR-1</strain>
    </source>
</reference>
<dbReference type="HAMAP" id="MF_00911">
    <property type="entry name" value="FtsQ_subfam"/>
    <property type="match status" value="1"/>
</dbReference>
<sequence>MSDSDIIISAEDRIRPSTTADTVPLPRLSRPRRAAPKEKREVRGEGRPETKPKGKLRRRIPFPRLNFTPLQKLSAAGIAMTTLVVGGAVIWYSGIIQRTTQTAIAQVMQATAHAGFRVDEITVAGRSRTTMDQLAAALGSGHGSPILSLNLEQAKDRLEALPSVRQAAVERRLPDTLHIAIIERQPIAIWQNNGTHMLVDKDGHVIPGSVAGYEALPMVVGDGAGSRASELLAMLATEPKLAPRVKAAIRVGNRRWNLMLDDAHDGLEVRLPEDEAAAAWKRLAELENSQGLTNRQVRMVDLRVPDRMILKTERAATPPDATRRKDNGA</sequence>
<dbReference type="InterPro" id="IPR045335">
    <property type="entry name" value="FtsQ_C_sf"/>
</dbReference>
<keyword evidence="5 9" id="KW-0812">Transmembrane</keyword>
<proteinExistence type="inferred from homology"/>
<comment type="similarity">
    <text evidence="9">Belongs to the FtsQ/DivIB family. FtsQ subfamily.</text>
</comment>
<dbReference type="Gene3D" id="3.40.50.11690">
    <property type="entry name" value="Cell division protein FtsQ/DivIB"/>
    <property type="match status" value="1"/>
</dbReference>
<comment type="function">
    <text evidence="9">Essential cell division protein.</text>
</comment>
<keyword evidence="7 9" id="KW-0472">Membrane</keyword>
<keyword evidence="2 9" id="KW-1003">Cell membrane</keyword>
<dbReference type="RefSeq" id="WP_106003540.1">
    <property type="nucleotide sequence ID" value="NZ_CP027527.1"/>
</dbReference>
<dbReference type="GO" id="GO:0090529">
    <property type="term" value="P:cell septum assembly"/>
    <property type="evidence" value="ECO:0007669"/>
    <property type="project" value="InterPro"/>
</dbReference>
<dbReference type="GO" id="GO:0032153">
    <property type="term" value="C:cell division site"/>
    <property type="evidence" value="ECO:0007669"/>
    <property type="project" value="UniProtKB-UniRule"/>
</dbReference>
<evidence type="ECO:0000256" key="1">
    <source>
        <dbReference type="ARBA" id="ARBA00004370"/>
    </source>
</evidence>
<dbReference type="AlphaFoldDB" id="A4TTZ1"/>
<dbReference type="PANTHER" id="PTHR35851:SF1">
    <property type="entry name" value="CELL DIVISION PROTEIN FTSQ"/>
    <property type="match status" value="1"/>
</dbReference>
<evidence type="ECO:0000256" key="5">
    <source>
        <dbReference type="ARBA" id="ARBA00022692"/>
    </source>
</evidence>
<evidence type="ECO:0000313" key="12">
    <source>
        <dbReference type="EMBL" id="CAM74098.1"/>
    </source>
</evidence>
<dbReference type="GO" id="GO:0043093">
    <property type="term" value="P:FtsZ-dependent cytokinesis"/>
    <property type="evidence" value="ECO:0007669"/>
    <property type="project" value="UniProtKB-UniRule"/>
</dbReference>
<evidence type="ECO:0000256" key="2">
    <source>
        <dbReference type="ARBA" id="ARBA00022475"/>
    </source>
</evidence>
<feature type="region of interest" description="Disordered" evidence="10">
    <location>
        <begin position="1"/>
        <end position="55"/>
    </location>
</feature>
<dbReference type="InterPro" id="IPR034746">
    <property type="entry name" value="POTRA"/>
</dbReference>
<dbReference type="Pfam" id="PF03799">
    <property type="entry name" value="FtsQ_DivIB_C"/>
    <property type="match status" value="1"/>
</dbReference>
<evidence type="ECO:0000256" key="6">
    <source>
        <dbReference type="ARBA" id="ARBA00022989"/>
    </source>
</evidence>
<dbReference type="EMBL" id="CU459003">
    <property type="protein sequence ID" value="CAM74098.1"/>
    <property type="molecule type" value="Genomic_DNA"/>
</dbReference>
<keyword evidence="4 9" id="KW-0132">Cell division</keyword>
<dbReference type="InterPro" id="IPR013685">
    <property type="entry name" value="POTRA_FtsQ_type"/>
</dbReference>
<feature type="domain" description="POTRA" evidence="11">
    <location>
        <begin position="116"/>
        <end position="184"/>
    </location>
</feature>
<evidence type="ECO:0000256" key="9">
    <source>
        <dbReference type="HAMAP-Rule" id="MF_00911"/>
    </source>
</evidence>
<evidence type="ECO:0000256" key="8">
    <source>
        <dbReference type="ARBA" id="ARBA00023306"/>
    </source>
</evidence>
<dbReference type="Gene3D" id="3.10.20.310">
    <property type="entry name" value="membrane protein fhac"/>
    <property type="match status" value="1"/>
</dbReference>
<accession>A4TTZ1</accession>
<evidence type="ECO:0000256" key="10">
    <source>
        <dbReference type="SAM" id="MobiDB-lite"/>
    </source>
</evidence>
<evidence type="ECO:0000256" key="4">
    <source>
        <dbReference type="ARBA" id="ARBA00022618"/>
    </source>
</evidence>
<feature type="transmembrane region" description="Helical" evidence="9">
    <location>
        <begin position="73"/>
        <end position="92"/>
    </location>
</feature>
<keyword evidence="3 9" id="KW-0997">Cell inner membrane</keyword>
<keyword evidence="8 9" id="KW-0131">Cell cycle</keyword>
<dbReference type="InterPro" id="IPR026579">
    <property type="entry name" value="FtsQ"/>
</dbReference>
<organism evidence="12">
    <name type="scientific">Magnetospirillum gryphiswaldense</name>
    <dbReference type="NCBI Taxonomy" id="55518"/>
    <lineage>
        <taxon>Bacteria</taxon>
        <taxon>Pseudomonadati</taxon>
        <taxon>Pseudomonadota</taxon>
        <taxon>Alphaproteobacteria</taxon>
        <taxon>Rhodospirillales</taxon>
        <taxon>Rhodospirillaceae</taxon>
        <taxon>Magnetospirillum</taxon>
    </lineage>
</organism>
<gene>
    <name evidence="9" type="primary">ftsQ</name>
    <name evidence="12" type="ORF">MGR_1091</name>
</gene>
<feature type="compositionally biased region" description="Basic and acidic residues" evidence="10">
    <location>
        <begin position="35"/>
        <end position="52"/>
    </location>
</feature>
<dbReference type="PANTHER" id="PTHR35851">
    <property type="entry name" value="CELL DIVISION PROTEIN FTSQ"/>
    <property type="match status" value="1"/>
</dbReference>
<evidence type="ECO:0000259" key="11">
    <source>
        <dbReference type="PROSITE" id="PS51779"/>
    </source>
</evidence>
<dbReference type="Pfam" id="PF08478">
    <property type="entry name" value="POTRA_1"/>
    <property type="match status" value="1"/>
</dbReference>
<dbReference type="InterPro" id="IPR005548">
    <property type="entry name" value="Cell_div_FtsQ/DivIB_C"/>
</dbReference>
<evidence type="ECO:0000256" key="3">
    <source>
        <dbReference type="ARBA" id="ARBA00022519"/>
    </source>
</evidence>
<name>A4TTZ1_9PROT</name>
<protein>
    <recommendedName>
        <fullName evidence="9">Cell division protein FtsQ</fullName>
    </recommendedName>
</protein>
<keyword evidence="6 9" id="KW-1133">Transmembrane helix</keyword>
<comment type="subcellular location">
    <subcellularLocation>
        <location evidence="9">Cell inner membrane</location>
        <topology evidence="9">Single-pass type II membrane protein</topology>
    </subcellularLocation>
    <subcellularLocation>
        <location evidence="1">Membrane</location>
    </subcellularLocation>
    <text evidence="9">Localizes to the division septum.</text>
</comment>
<evidence type="ECO:0000256" key="7">
    <source>
        <dbReference type="ARBA" id="ARBA00023136"/>
    </source>
</evidence>
<dbReference type="GO" id="GO:0005886">
    <property type="term" value="C:plasma membrane"/>
    <property type="evidence" value="ECO:0007669"/>
    <property type="project" value="UniProtKB-SubCell"/>
</dbReference>
<dbReference type="PROSITE" id="PS51779">
    <property type="entry name" value="POTRA"/>
    <property type="match status" value="1"/>
</dbReference>